<dbReference type="EMBL" id="FOSL01000021">
    <property type="protein sequence ID" value="SFK98606.1"/>
    <property type="molecule type" value="Genomic_DNA"/>
</dbReference>
<protein>
    <submittedName>
        <fullName evidence="3">Uncharacterized protein</fullName>
    </submittedName>
</protein>
<dbReference type="OrthoDB" id="9814594at2"/>
<dbReference type="InterPro" id="IPR019595">
    <property type="entry name" value="DUF2470"/>
</dbReference>
<dbReference type="RefSeq" id="WP_149762848.1">
    <property type="nucleotide sequence ID" value="NZ_BSPE01000023.1"/>
</dbReference>
<accession>A0A1I4E2P5</accession>
<sequence length="259" mass="27761">MEEKKEVIRPTDAEAIRLARTLIRTARFGAIAVLDPATGAPLASRVGVATDIDGAPLILVSMLAAHTRSLLADSRCSLLVGEPGKGDPLAHPRITISCRALQLQRETPEQARAERRYLNRHPKARLYVGLGDFHFFRLEPEGASLNGGFGKAYVLGRSELLADSDVAQDLAGAEQSAIDHMNSDHADAISVYARAFAGASEAKWTITGIDPDGLDLAAGDETRRVFFPEPLASSGDLRKILVELAGEGRRKLAGSSPQM</sequence>
<dbReference type="InterPro" id="IPR037119">
    <property type="entry name" value="Haem_oxidase_HugZ-like_sf"/>
</dbReference>
<keyword evidence="4" id="KW-1185">Reference proteome</keyword>
<dbReference type="GO" id="GO:0005737">
    <property type="term" value="C:cytoplasm"/>
    <property type="evidence" value="ECO:0007669"/>
    <property type="project" value="UniProtKB-ARBA"/>
</dbReference>
<dbReference type="PANTHER" id="PTHR13343">
    <property type="entry name" value="CREG1 PROTEIN"/>
    <property type="match status" value="1"/>
</dbReference>
<dbReference type="Gene3D" id="2.30.110.10">
    <property type="entry name" value="Electron Transport, Fmn-binding Protein, Chain A"/>
    <property type="match status" value="1"/>
</dbReference>
<reference evidence="3 4" key="1">
    <citation type="submission" date="2016-10" db="EMBL/GenBank/DDBJ databases">
        <authorList>
            <person name="Varghese N."/>
            <person name="Submissions S."/>
        </authorList>
    </citation>
    <scope>NUCLEOTIDE SEQUENCE [LARGE SCALE GENOMIC DNA]</scope>
    <source>
        <strain evidence="3 4">DSM 21822</strain>
    </source>
</reference>
<dbReference type="SUPFAM" id="SSF50475">
    <property type="entry name" value="FMN-binding split barrel"/>
    <property type="match status" value="1"/>
</dbReference>
<dbReference type="Pfam" id="PF10615">
    <property type="entry name" value="DUF2470"/>
    <property type="match status" value="1"/>
</dbReference>
<gene>
    <name evidence="3" type="ORF">SAMN04488498_12111</name>
</gene>
<evidence type="ECO:0000259" key="2">
    <source>
        <dbReference type="Pfam" id="PF13883"/>
    </source>
</evidence>
<evidence type="ECO:0000259" key="1">
    <source>
        <dbReference type="Pfam" id="PF10615"/>
    </source>
</evidence>
<dbReference type="Gene3D" id="3.20.180.10">
    <property type="entry name" value="PNP-oxidase-like"/>
    <property type="match status" value="1"/>
</dbReference>
<name>A0A1I4E2P5_9HYPH</name>
<evidence type="ECO:0000313" key="3">
    <source>
        <dbReference type="EMBL" id="SFK98606.1"/>
    </source>
</evidence>
<dbReference type="InterPro" id="IPR012349">
    <property type="entry name" value="Split_barrel_FMN-bd"/>
</dbReference>
<dbReference type="InterPro" id="IPR055343">
    <property type="entry name" value="CREG_beta-barrel"/>
</dbReference>
<organism evidence="3 4">
    <name type="scientific">Neomesorhizobium albiziae</name>
    <dbReference type="NCBI Taxonomy" id="335020"/>
    <lineage>
        <taxon>Bacteria</taxon>
        <taxon>Pseudomonadati</taxon>
        <taxon>Pseudomonadota</taxon>
        <taxon>Alphaproteobacteria</taxon>
        <taxon>Hyphomicrobiales</taxon>
        <taxon>Phyllobacteriaceae</taxon>
        <taxon>Neomesorhizobium</taxon>
    </lineage>
</organism>
<dbReference type="Pfam" id="PF13883">
    <property type="entry name" value="CREG_beta-barrel"/>
    <property type="match status" value="1"/>
</dbReference>
<dbReference type="PANTHER" id="PTHR13343:SF17">
    <property type="entry name" value="CELLULAR REPRESSOR OF E1A-STIMULATED GENES, ISOFORM A"/>
    <property type="match status" value="1"/>
</dbReference>
<evidence type="ECO:0000313" key="4">
    <source>
        <dbReference type="Proteomes" id="UP000323300"/>
    </source>
</evidence>
<feature type="domain" description="CREG-like beta-barrel" evidence="2">
    <location>
        <begin position="10"/>
        <end position="153"/>
    </location>
</feature>
<dbReference type="AlphaFoldDB" id="A0A1I4E2P5"/>
<feature type="domain" description="DUF2470" evidence="1">
    <location>
        <begin position="174"/>
        <end position="244"/>
    </location>
</feature>
<dbReference type="Proteomes" id="UP000323300">
    <property type="component" value="Unassembled WGS sequence"/>
</dbReference>
<proteinExistence type="predicted"/>